<dbReference type="Proteomes" id="UP000283523">
    <property type="component" value="Unassembled WGS sequence"/>
</dbReference>
<accession>A0A418M0P3</accession>
<keyword evidence="2" id="KW-1185">Reference proteome</keyword>
<dbReference type="EMBL" id="QXED01000009">
    <property type="protein sequence ID" value="RIV19113.1"/>
    <property type="molecule type" value="Genomic_DNA"/>
</dbReference>
<dbReference type="OrthoDB" id="645813at2"/>
<gene>
    <name evidence="1" type="ORF">DYU11_26870</name>
</gene>
<evidence type="ECO:0000313" key="1">
    <source>
        <dbReference type="EMBL" id="RIV19113.1"/>
    </source>
</evidence>
<evidence type="ECO:0000313" key="2">
    <source>
        <dbReference type="Proteomes" id="UP000283523"/>
    </source>
</evidence>
<dbReference type="SUPFAM" id="SSF52833">
    <property type="entry name" value="Thioredoxin-like"/>
    <property type="match status" value="1"/>
</dbReference>
<reference evidence="1 2" key="1">
    <citation type="submission" date="2018-08" db="EMBL/GenBank/DDBJ databases">
        <title>Fibrisoma montanum sp. nov., isolated from Danxia mountain soil.</title>
        <authorList>
            <person name="Huang Y."/>
        </authorList>
    </citation>
    <scope>NUCLEOTIDE SEQUENCE [LARGE SCALE GENOMIC DNA]</scope>
    <source>
        <strain evidence="1 2">HYT19</strain>
    </source>
</reference>
<dbReference type="AlphaFoldDB" id="A0A418M0P3"/>
<name>A0A418M0P3_9BACT</name>
<dbReference type="RefSeq" id="WP_119670823.1">
    <property type="nucleotide sequence ID" value="NZ_QXED01000009.1"/>
</dbReference>
<comment type="caution">
    <text evidence="1">The sequence shown here is derived from an EMBL/GenBank/DDBJ whole genome shotgun (WGS) entry which is preliminary data.</text>
</comment>
<organism evidence="1 2">
    <name type="scientific">Fibrisoma montanum</name>
    <dbReference type="NCBI Taxonomy" id="2305895"/>
    <lineage>
        <taxon>Bacteria</taxon>
        <taxon>Pseudomonadati</taxon>
        <taxon>Bacteroidota</taxon>
        <taxon>Cytophagia</taxon>
        <taxon>Cytophagales</taxon>
        <taxon>Spirosomataceae</taxon>
        <taxon>Fibrisoma</taxon>
    </lineage>
</organism>
<protein>
    <submittedName>
        <fullName evidence="1">Uncharacterized protein</fullName>
    </submittedName>
</protein>
<sequence>MNDLLRRLGSFLAGPRTKYNPLPGIRYFYGSWQDALNEAERQGKPVFVDFDTVGFYPRQEIIREAFSDTSLAVKFNAGFVNYRVDAQQGEGLAIAERYRVLSYPVPTSLFVLWDGSVLHRASGYKGITGLLAEADKALALANKPNLRSTLEQTYLAGERDLVFLATYLQERANADMPSHDALTTYLSLVPELDWNTDETVALIIGNLTTYDQRIVGVLLQKLRQLRDSDDNPAIVLRNKVSERIRQLIRSRFHQAIAEHDEQELTELIADNEQLLYAERGDSLSKQEVDEMTNGYRRRFYAETKNFNQYRPLAEAEAWRLMTISKEAVREKDKEAFRKYLERKNKLDETGDRPDYWKFAEAMSTLESQDTARQLNQLVRYYEEHMTDPDDLEQALVWSARALEYDRSPGFLHTHARLLMKLGRTAEADRMLHEMSSQQTPGTRVVHAVIKKLKDYER</sequence>
<dbReference type="InterPro" id="IPR036249">
    <property type="entry name" value="Thioredoxin-like_sf"/>
</dbReference>
<dbReference type="Gene3D" id="3.40.30.10">
    <property type="entry name" value="Glutaredoxin"/>
    <property type="match status" value="1"/>
</dbReference>
<proteinExistence type="predicted"/>